<evidence type="ECO:0000313" key="2">
    <source>
        <dbReference type="EMBL" id="QDU45043.1"/>
    </source>
</evidence>
<keyword evidence="1" id="KW-0812">Transmembrane</keyword>
<keyword evidence="3" id="KW-1185">Reference proteome</keyword>
<feature type="transmembrane region" description="Helical" evidence="1">
    <location>
        <begin position="35"/>
        <end position="51"/>
    </location>
</feature>
<sequence>MIHGLCTLGMWISLPLAVLGPDWLIPIRDMEIRVIVGAVASIANAFLLWLTQDREKS</sequence>
<protein>
    <submittedName>
        <fullName evidence="2">Uncharacterized protein</fullName>
    </submittedName>
</protein>
<accession>A0A517ZRH6</accession>
<dbReference type="KEGG" id="sdyn:Mal52_35310"/>
<evidence type="ECO:0000313" key="3">
    <source>
        <dbReference type="Proteomes" id="UP000319383"/>
    </source>
</evidence>
<name>A0A517ZRH6_9PLAN</name>
<evidence type="ECO:0000256" key="1">
    <source>
        <dbReference type="SAM" id="Phobius"/>
    </source>
</evidence>
<keyword evidence="1" id="KW-0472">Membrane</keyword>
<dbReference type="EMBL" id="CP036276">
    <property type="protein sequence ID" value="QDU45043.1"/>
    <property type="molecule type" value="Genomic_DNA"/>
</dbReference>
<proteinExistence type="predicted"/>
<dbReference type="AlphaFoldDB" id="A0A517ZRH6"/>
<reference evidence="2 3" key="1">
    <citation type="submission" date="2019-02" db="EMBL/GenBank/DDBJ databases">
        <title>Deep-cultivation of Planctomycetes and their phenomic and genomic characterization uncovers novel biology.</title>
        <authorList>
            <person name="Wiegand S."/>
            <person name="Jogler M."/>
            <person name="Boedeker C."/>
            <person name="Pinto D."/>
            <person name="Vollmers J."/>
            <person name="Rivas-Marin E."/>
            <person name="Kohn T."/>
            <person name="Peeters S.H."/>
            <person name="Heuer A."/>
            <person name="Rast P."/>
            <person name="Oberbeckmann S."/>
            <person name="Bunk B."/>
            <person name="Jeske O."/>
            <person name="Meyerdierks A."/>
            <person name="Storesund J.E."/>
            <person name="Kallscheuer N."/>
            <person name="Luecker S."/>
            <person name="Lage O.M."/>
            <person name="Pohl T."/>
            <person name="Merkel B.J."/>
            <person name="Hornburger P."/>
            <person name="Mueller R.-W."/>
            <person name="Bruemmer F."/>
            <person name="Labrenz M."/>
            <person name="Spormann A.M."/>
            <person name="Op den Camp H."/>
            <person name="Overmann J."/>
            <person name="Amann R."/>
            <person name="Jetten M.S.M."/>
            <person name="Mascher T."/>
            <person name="Medema M.H."/>
            <person name="Devos D.P."/>
            <person name="Kaster A.-K."/>
            <person name="Ovreas L."/>
            <person name="Rohde M."/>
            <person name="Galperin M.Y."/>
            <person name="Jogler C."/>
        </authorList>
    </citation>
    <scope>NUCLEOTIDE SEQUENCE [LARGE SCALE GENOMIC DNA]</scope>
    <source>
        <strain evidence="2 3">Mal52</strain>
    </source>
</reference>
<dbReference type="Proteomes" id="UP000319383">
    <property type="component" value="Chromosome"/>
</dbReference>
<keyword evidence="1" id="KW-1133">Transmembrane helix</keyword>
<organism evidence="2 3">
    <name type="scientific">Symmachiella dynata</name>
    <dbReference type="NCBI Taxonomy" id="2527995"/>
    <lineage>
        <taxon>Bacteria</taxon>
        <taxon>Pseudomonadati</taxon>
        <taxon>Planctomycetota</taxon>
        <taxon>Planctomycetia</taxon>
        <taxon>Planctomycetales</taxon>
        <taxon>Planctomycetaceae</taxon>
        <taxon>Symmachiella</taxon>
    </lineage>
</organism>
<gene>
    <name evidence="2" type="ORF">Mal52_35310</name>
</gene>